<dbReference type="InterPro" id="IPR036513">
    <property type="entry name" value="STAS_dom_sf"/>
</dbReference>
<evidence type="ECO:0000313" key="2">
    <source>
        <dbReference type="EMBL" id="MBL1083490.1"/>
    </source>
</evidence>
<dbReference type="Gene3D" id="3.30.750.24">
    <property type="entry name" value="STAS domain"/>
    <property type="match status" value="1"/>
</dbReference>
<comment type="caution">
    <text evidence="2">The sequence shown here is derived from an EMBL/GenBank/DDBJ whole genome shotgun (WGS) entry which is preliminary data.</text>
</comment>
<dbReference type="GO" id="GO:0043856">
    <property type="term" value="F:anti-sigma factor antagonist activity"/>
    <property type="evidence" value="ECO:0007669"/>
    <property type="project" value="TreeGrafter"/>
</dbReference>
<evidence type="ECO:0000313" key="3">
    <source>
        <dbReference type="Proteomes" id="UP000661858"/>
    </source>
</evidence>
<dbReference type="CDD" id="cd07043">
    <property type="entry name" value="STAS_anti-anti-sigma_factors"/>
    <property type="match status" value="1"/>
</dbReference>
<name>A0A937EJM9_9ACTN</name>
<dbReference type="RefSeq" id="WP_201836151.1">
    <property type="nucleotide sequence ID" value="NZ_JAERRK010000007.1"/>
</dbReference>
<dbReference type="SUPFAM" id="SSF52091">
    <property type="entry name" value="SpoIIaa-like"/>
    <property type="match status" value="1"/>
</dbReference>
<reference evidence="2" key="1">
    <citation type="submission" date="2021-01" db="EMBL/GenBank/DDBJ databases">
        <title>WGS of actinomycetes isolated from Thailand.</title>
        <authorList>
            <person name="Thawai C."/>
        </authorList>
    </citation>
    <scope>NUCLEOTIDE SEQUENCE</scope>
    <source>
        <strain evidence="2">RCU-197</strain>
    </source>
</reference>
<gene>
    <name evidence="2" type="ORF">JK359_16170</name>
</gene>
<protein>
    <submittedName>
        <fullName evidence="2">STAS domain-containing protein</fullName>
    </submittedName>
</protein>
<keyword evidence="3" id="KW-1185">Reference proteome</keyword>
<dbReference type="PANTHER" id="PTHR33495">
    <property type="entry name" value="ANTI-SIGMA FACTOR ANTAGONIST TM_1081-RELATED-RELATED"/>
    <property type="match status" value="1"/>
</dbReference>
<dbReference type="InterPro" id="IPR002645">
    <property type="entry name" value="STAS_dom"/>
</dbReference>
<evidence type="ECO:0000259" key="1">
    <source>
        <dbReference type="PROSITE" id="PS50801"/>
    </source>
</evidence>
<organism evidence="2 3">
    <name type="scientific">Streptomyces actinomycinicus</name>
    <dbReference type="NCBI Taxonomy" id="1695166"/>
    <lineage>
        <taxon>Bacteria</taxon>
        <taxon>Bacillati</taxon>
        <taxon>Actinomycetota</taxon>
        <taxon>Actinomycetes</taxon>
        <taxon>Kitasatosporales</taxon>
        <taxon>Streptomycetaceae</taxon>
        <taxon>Streptomyces</taxon>
    </lineage>
</organism>
<dbReference type="Pfam" id="PF01740">
    <property type="entry name" value="STAS"/>
    <property type="match status" value="1"/>
</dbReference>
<accession>A0A937EJM9</accession>
<dbReference type="PROSITE" id="PS50801">
    <property type="entry name" value="STAS"/>
    <property type="match status" value="1"/>
</dbReference>
<dbReference type="EMBL" id="JAERRK010000007">
    <property type="protein sequence ID" value="MBL1083490.1"/>
    <property type="molecule type" value="Genomic_DNA"/>
</dbReference>
<sequence length="125" mass="13206">MLKVLVGHADTAIVRLPTQVDYDNASDVGARCEDLVRQGCSTLVLDASEVQYLDSSGVSMIITLSRVLDDHAGTLRLAALSDHYQQVWRLLGLDALLPVFPAVNAALDGSATNAGAGARESLGRT</sequence>
<proteinExistence type="predicted"/>
<feature type="domain" description="STAS" evidence="1">
    <location>
        <begin position="10"/>
        <end position="110"/>
    </location>
</feature>
<dbReference type="Proteomes" id="UP000661858">
    <property type="component" value="Unassembled WGS sequence"/>
</dbReference>
<dbReference type="AlphaFoldDB" id="A0A937EJM9"/>